<dbReference type="Pfam" id="PF02811">
    <property type="entry name" value="PHP"/>
    <property type="match status" value="1"/>
</dbReference>
<dbReference type="InterPro" id="IPR052018">
    <property type="entry name" value="PHP_domain"/>
</dbReference>
<dbReference type="PANTHER" id="PTHR42924:SF3">
    <property type="entry name" value="POLYMERASE_HISTIDINOL PHOSPHATASE N-TERMINAL DOMAIN-CONTAINING PROTEIN"/>
    <property type="match status" value="1"/>
</dbReference>
<accession>A0A1B7LJP4</accession>
<dbReference type="OrthoDB" id="9804333at2"/>
<dbReference type="CDD" id="cd07438">
    <property type="entry name" value="PHP_HisPPase_AMP"/>
    <property type="match status" value="1"/>
</dbReference>
<dbReference type="RefSeq" id="WP_066666018.1">
    <property type="nucleotide sequence ID" value="NZ_LYVF01000009.1"/>
</dbReference>
<dbReference type="STRING" id="1838280.A6M21_02440"/>
<feature type="domain" description="Polymerase/histidinol phosphatase N-terminal" evidence="1">
    <location>
        <begin position="3"/>
        <end position="68"/>
    </location>
</feature>
<dbReference type="GO" id="GO:0004534">
    <property type="term" value="F:5'-3' RNA exonuclease activity"/>
    <property type="evidence" value="ECO:0007669"/>
    <property type="project" value="TreeGrafter"/>
</dbReference>
<dbReference type="SMART" id="SM00481">
    <property type="entry name" value="POLIIIAc"/>
    <property type="match status" value="1"/>
</dbReference>
<organism evidence="2 3">
    <name type="scientific">Desulfotomaculum copahuensis</name>
    <dbReference type="NCBI Taxonomy" id="1838280"/>
    <lineage>
        <taxon>Bacteria</taxon>
        <taxon>Bacillati</taxon>
        <taxon>Bacillota</taxon>
        <taxon>Clostridia</taxon>
        <taxon>Eubacteriales</taxon>
        <taxon>Desulfotomaculaceae</taxon>
        <taxon>Desulfotomaculum</taxon>
    </lineage>
</organism>
<dbReference type="InterPro" id="IPR016195">
    <property type="entry name" value="Pol/histidinol_Pase-like"/>
</dbReference>
<dbReference type="InterPro" id="IPR004013">
    <property type="entry name" value="PHP_dom"/>
</dbReference>
<evidence type="ECO:0000259" key="1">
    <source>
        <dbReference type="SMART" id="SM00481"/>
    </source>
</evidence>
<dbReference type="GO" id="GO:0035312">
    <property type="term" value="F:5'-3' DNA exonuclease activity"/>
    <property type="evidence" value="ECO:0007669"/>
    <property type="project" value="TreeGrafter"/>
</dbReference>
<dbReference type="EMBL" id="LYVF01000009">
    <property type="protein sequence ID" value="OAT86701.1"/>
    <property type="molecule type" value="Genomic_DNA"/>
</dbReference>
<dbReference type="PANTHER" id="PTHR42924">
    <property type="entry name" value="EXONUCLEASE"/>
    <property type="match status" value="1"/>
</dbReference>
<comment type="caution">
    <text evidence="2">The sequence shown here is derived from an EMBL/GenBank/DDBJ whole genome shotgun (WGS) entry which is preliminary data.</text>
</comment>
<protein>
    <submittedName>
        <fullName evidence="2">Phosphatase</fullName>
    </submittedName>
</protein>
<reference evidence="2 3" key="1">
    <citation type="submission" date="2016-04" db="EMBL/GenBank/DDBJ databases">
        <authorList>
            <person name="Evans L.H."/>
            <person name="Alamgir A."/>
            <person name="Owens N."/>
            <person name="Weber N.D."/>
            <person name="Virtaneva K."/>
            <person name="Barbian K."/>
            <person name="Babar A."/>
            <person name="Rosenke K."/>
        </authorList>
    </citation>
    <scope>NUCLEOTIDE SEQUENCE [LARGE SCALE GENOMIC DNA]</scope>
    <source>
        <strain evidence="2 3">LMa1</strain>
    </source>
</reference>
<dbReference type="SUPFAM" id="SSF89550">
    <property type="entry name" value="PHP domain-like"/>
    <property type="match status" value="1"/>
</dbReference>
<evidence type="ECO:0000313" key="2">
    <source>
        <dbReference type="EMBL" id="OAT86701.1"/>
    </source>
</evidence>
<keyword evidence="3" id="KW-1185">Reference proteome</keyword>
<dbReference type="Gene3D" id="1.10.150.650">
    <property type="match status" value="1"/>
</dbReference>
<sequence>MAADLHVHTTASDGTGTPAQVVAMAKGLGLDALAITDHDTVAGVVPALAAGRELGQVVLPGVELGTRYGGREIHMLGYLIDVNDGPLLSTLEMFRHDREQRLEKMLARLAGLGFPLTREQVAAEVRGGAVGRPHVARALVKTGAVSSLEEAFDLYLGDGRPAYVPRLKYTPEAAIGLIRHAGGVAVLAHPGLSRCDELIPGLVRAGLQGLEVYHPEHDAAATERYRMLCRRCRLVGTGGSDFHGLDHRKHGRLAAATAPGEVVRELKELAGGKSRRTS</sequence>
<dbReference type="Proteomes" id="UP000078532">
    <property type="component" value="Unassembled WGS sequence"/>
</dbReference>
<evidence type="ECO:0000313" key="3">
    <source>
        <dbReference type="Proteomes" id="UP000078532"/>
    </source>
</evidence>
<dbReference type="AlphaFoldDB" id="A0A1B7LJP4"/>
<dbReference type="Gene3D" id="3.20.20.140">
    <property type="entry name" value="Metal-dependent hydrolases"/>
    <property type="match status" value="1"/>
</dbReference>
<dbReference type="InterPro" id="IPR003141">
    <property type="entry name" value="Pol/His_phosphatase_N"/>
</dbReference>
<gene>
    <name evidence="2" type="ORF">A6M21_02440</name>
</gene>
<name>A0A1B7LJP4_9FIRM</name>
<proteinExistence type="predicted"/>